<evidence type="ECO:0000313" key="3">
    <source>
        <dbReference type="Proteomes" id="UP000605992"/>
    </source>
</evidence>
<dbReference type="InterPro" id="IPR052559">
    <property type="entry name" value="V-haloperoxidase"/>
</dbReference>
<gene>
    <name evidence="2" type="ORF">Pth03_59000</name>
</gene>
<accession>A0A8J3V9N5</accession>
<feature type="signal peptide" evidence="1">
    <location>
        <begin position="1"/>
        <end position="20"/>
    </location>
</feature>
<dbReference type="SUPFAM" id="SSF48317">
    <property type="entry name" value="Acid phosphatase/Vanadium-dependent haloperoxidase"/>
    <property type="match status" value="1"/>
</dbReference>
<dbReference type="AlphaFoldDB" id="A0A8J3V9N5"/>
<dbReference type="Gene3D" id="1.10.606.20">
    <property type="match status" value="1"/>
</dbReference>
<name>A0A8J3V9N5_9ACTN</name>
<dbReference type="InterPro" id="IPR036938">
    <property type="entry name" value="PAP2/HPO_sf"/>
</dbReference>
<dbReference type="CDD" id="cd03398">
    <property type="entry name" value="PAP2_haloperoxidase"/>
    <property type="match status" value="1"/>
</dbReference>
<dbReference type="PANTHER" id="PTHR34599:SF1">
    <property type="entry name" value="PHOSPHATIDIC ACID PHOSPHATASE TYPE 2_HALOPEROXIDASE DOMAIN-CONTAINING PROTEIN"/>
    <property type="match status" value="1"/>
</dbReference>
<sequence length="553" mass="59370">MVVLLVVLCSVLGLRTPARAAADVGDRVLYWNDVLLEAYRQVGGAPGPLSRAGAMMHLAMYDAANYTQCYKQGRDLRPDDCIGGIYNPGISLSPKVANPDTQTAIDYAAYKVLTSVFPAADFSAYFAQAEPAAPVTDAEKAGRSIGEQAAAVMIATRTGDGSTDTTAYVPSTAPGQWRPTGSGDAATPNWGKVRRFSRYGSPQPPPDFSYPVDYRANGTLDRSPVSSSSARPQLPGGFSNITTMLASQAYADQVNEAKELGRADSSTRTAEQTQIAWFWANDLNGTYKPPGQLLDMTRDVSVQRGLGELQNAKLFGSVSLAMADAGIVAWDAKYQTPIDLWRPESAIRLAADDGNAKTVADPSWQPLSADTAEVHFSPAFPAYVSGHATFGGAWAAAMKAYFGTDSISFTAETEDPHAVDAAGNYLTRSFTSFSQAGLEDARSRIYLGVHYSWDGDYGYATGQKLVGDGGELLADGTRTHTTLGVTTGYTYPAPSSTASPYYTYTPDLSRYDSIRDAFNQCDYDGADMVQGQRLGNSWACNVQYDGKIFLYLF</sequence>
<feature type="chain" id="PRO_5035321999" description="Phosphatidic acid phosphatase type 2/haloperoxidase domain-containing protein" evidence="1">
    <location>
        <begin position="21"/>
        <end position="553"/>
    </location>
</feature>
<evidence type="ECO:0000313" key="2">
    <source>
        <dbReference type="EMBL" id="GII57511.1"/>
    </source>
</evidence>
<keyword evidence="1" id="KW-0732">Signal</keyword>
<evidence type="ECO:0000256" key="1">
    <source>
        <dbReference type="SAM" id="SignalP"/>
    </source>
</evidence>
<protein>
    <recommendedName>
        <fullName evidence="4">Phosphatidic acid phosphatase type 2/haloperoxidase domain-containing protein</fullName>
    </recommendedName>
</protein>
<keyword evidence="3" id="KW-1185">Reference proteome</keyword>
<dbReference type="RefSeq" id="WP_203947637.1">
    <property type="nucleotide sequence ID" value="NZ_BOOR01000053.1"/>
</dbReference>
<dbReference type="Proteomes" id="UP000605992">
    <property type="component" value="Unassembled WGS sequence"/>
</dbReference>
<proteinExistence type="predicted"/>
<evidence type="ECO:0008006" key="4">
    <source>
        <dbReference type="Google" id="ProtNLM"/>
    </source>
</evidence>
<dbReference type="EMBL" id="BOOR01000053">
    <property type="protein sequence ID" value="GII57511.1"/>
    <property type="molecule type" value="Genomic_DNA"/>
</dbReference>
<reference evidence="2" key="1">
    <citation type="submission" date="2021-01" db="EMBL/GenBank/DDBJ databases">
        <title>Whole genome shotgun sequence of Planotetraspora thailandica NBRC 104271.</title>
        <authorList>
            <person name="Komaki H."/>
            <person name="Tamura T."/>
        </authorList>
    </citation>
    <scope>NUCLEOTIDE SEQUENCE</scope>
    <source>
        <strain evidence="2">NBRC 104271</strain>
    </source>
</reference>
<organism evidence="2 3">
    <name type="scientific">Planotetraspora thailandica</name>
    <dbReference type="NCBI Taxonomy" id="487172"/>
    <lineage>
        <taxon>Bacteria</taxon>
        <taxon>Bacillati</taxon>
        <taxon>Actinomycetota</taxon>
        <taxon>Actinomycetes</taxon>
        <taxon>Streptosporangiales</taxon>
        <taxon>Streptosporangiaceae</taxon>
        <taxon>Planotetraspora</taxon>
    </lineage>
</organism>
<dbReference type="PANTHER" id="PTHR34599">
    <property type="entry name" value="PEROXIDASE-RELATED"/>
    <property type="match status" value="1"/>
</dbReference>
<comment type="caution">
    <text evidence="2">The sequence shown here is derived from an EMBL/GenBank/DDBJ whole genome shotgun (WGS) entry which is preliminary data.</text>
</comment>